<evidence type="ECO:0000259" key="4">
    <source>
        <dbReference type="Pfam" id="PF01361"/>
    </source>
</evidence>
<comment type="similarity">
    <text evidence="1 3">Belongs to the 4-oxalocrotonate tautomerase family.</text>
</comment>
<evidence type="ECO:0000256" key="1">
    <source>
        <dbReference type="ARBA" id="ARBA00006723"/>
    </source>
</evidence>
<dbReference type="PANTHER" id="PTHR35530">
    <property type="entry name" value="TAUTOMERASE-RELATED"/>
    <property type="match status" value="1"/>
</dbReference>
<dbReference type="InterPro" id="IPR014347">
    <property type="entry name" value="Tautomerase/MIF_sf"/>
</dbReference>
<evidence type="ECO:0000313" key="6">
    <source>
        <dbReference type="Proteomes" id="UP001469089"/>
    </source>
</evidence>
<dbReference type="InterPro" id="IPR018191">
    <property type="entry name" value="4-OT"/>
</dbReference>
<dbReference type="SUPFAM" id="SSF55331">
    <property type="entry name" value="Tautomerase/MIF"/>
    <property type="match status" value="1"/>
</dbReference>
<dbReference type="NCBIfam" id="TIGR00013">
    <property type="entry name" value="taut"/>
    <property type="match status" value="1"/>
</dbReference>
<dbReference type="Gene3D" id="3.30.429.10">
    <property type="entry name" value="Macrophage Migration Inhibitory Factor"/>
    <property type="match status" value="1"/>
</dbReference>
<evidence type="ECO:0000256" key="2">
    <source>
        <dbReference type="ARBA" id="ARBA00023235"/>
    </source>
</evidence>
<proteinExistence type="inferred from homology"/>
<evidence type="ECO:0000256" key="3">
    <source>
        <dbReference type="RuleBase" id="RU362032"/>
    </source>
</evidence>
<keyword evidence="2 3" id="KW-0413">Isomerase</keyword>
<protein>
    <recommendedName>
        <fullName evidence="3">Tautomerase</fullName>
        <ecNumber evidence="3">5.3.2.-</ecNumber>
    </recommendedName>
</protein>
<comment type="caution">
    <text evidence="5">The sequence shown here is derived from an EMBL/GenBank/DDBJ whole genome shotgun (WGS) entry which is preliminary data.</text>
</comment>
<dbReference type="Pfam" id="PF01361">
    <property type="entry name" value="Tautomerase"/>
    <property type="match status" value="1"/>
</dbReference>
<feature type="domain" description="4-oxalocrotonate tautomerase-like" evidence="4">
    <location>
        <begin position="17"/>
        <end position="73"/>
    </location>
</feature>
<gene>
    <name evidence="5" type="ORF">N0A02_03445</name>
</gene>
<name>A0ABV1LGT6_9BURK</name>
<keyword evidence="6" id="KW-1185">Reference proteome</keyword>
<dbReference type="PANTHER" id="PTHR35530:SF1">
    <property type="entry name" value="2-HYDROXYMUCONATE TAUTOMERASE"/>
    <property type="match status" value="1"/>
</dbReference>
<dbReference type="EMBL" id="JAOALG010000001">
    <property type="protein sequence ID" value="MEQ5838490.1"/>
    <property type="molecule type" value="Genomic_DNA"/>
</dbReference>
<sequence length="83" mass="9428">MHPAQTAETTERSRIMPFVSIRITREGVTAEQKAQVIKEVTDTLERVLHKPPEWTHIVIEEVDTDNWGFGGRTTTAIRKEQAG</sequence>
<dbReference type="RefSeq" id="WP_349543588.1">
    <property type="nucleotide sequence ID" value="NZ_JAOALG010000001.1"/>
</dbReference>
<evidence type="ECO:0000313" key="5">
    <source>
        <dbReference type="EMBL" id="MEQ5838490.1"/>
    </source>
</evidence>
<reference evidence="5 6" key="1">
    <citation type="journal article" date="2024" name="Chem. Sci.">
        <title>Discovery of a lagriamide polyketide by integrated genome mining, isotopic labeling, and untargeted metabolomics.</title>
        <authorList>
            <person name="Fergusson C.H."/>
            <person name="Saulog J."/>
            <person name="Paulo B.S."/>
            <person name="Wilson D.M."/>
            <person name="Liu D.Y."/>
            <person name="Morehouse N.J."/>
            <person name="Waterworth S."/>
            <person name="Barkei J."/>
            <person name="Gray C.A."/>
            <person name="Kwan J.C."/>
            <person name="Eustaquio A.S."/>
            <person name="Linington R.G."/>
        </authorList>
    </citation>
    <scope>NUCLEOTIDE SEQUENCE [LARGE SCALE GENOMIC DNA]</scope>
    <source>
        <strain evidence="5 6">RL17-338-BIF-B</strain>
    </source>
</reference>
<dbReference type="EC" id="5.3.2.-" evidence="3"/>
<dbReference type="Proteomes" id="UP001469089">
    <property type="component" value="Unassembled WGS sequence"/>
</dbReference>
<accession>A0ABV1LGT6</accession>
<dbReference type="InterPro" id="IPR004370">
    <property type="entry name" value="4-OT-like_dom"/>
</dbReference>
<organism evidence="5 6">
    <name type="scientific">Paraburkholderia acidicola</name>
    <dbReference type="NCBI Taxonomy" id="1912599"/>
    <lineage>
        <taxon>Bacteria</taxon>
        <taxon>Pseudomonadati</taxon>
        <taxon>Pseudomonadota</taxon>
        <taxon>Betaproteobacteria</taxon>
        <taxon>Burkholderiales</taxon>
        <taxon>Burkholderiaceae</taxon>
        <taxon>Paraburkholderia</taxon>
    </lineage>
</organism>